<proteinExistence type="predicted"/>
<evidence type="ECO:0000259" key="4">
    <source>
        <dbReference type="PROSITE" id="PS01124"/>
    </source>
</evidence>
<dbReference type="SUPFAM" id="SSF46689">
    <property type="entry name" value="Homeodomain-like"/>
    <property type="match status" value="1"/>
</dbReference>
<dbReference type="SMART" id="SM00342">
    <property type="entry name" value="HTH_ARAC"/>
    <property type="match status" value="1"/>
</dbReference>
<dbReference type="PANTHER" id="PTHR47894:SF4">
    <property type="entry name" value="HTH-TYPE TRANSCRIPTIONAL REGULATOR GADX"/>
    <property type="match status" value="1"/>
</dbReference>
<reference evidence="5 6" key="1">
    <citation type="submission" date="2024-09" db="EMBL/GenBank/DDBJ databases">
        <authorList>
            <person name="Sun Q."/>
            <person name="Mori K."/>
        </authorList>
    </citation>
    <scope>NUCLEOTIDE SEQUENCE [LARGE SCALE GENOMIC DNA]</scope>
    <source>
        <strain evidence="5 6">CECT 8064</strain>
    </source>
</reference>
<keyword evidence="3" id="KW-0804">Transcription</keyword>
<sequence length="342" mass="39025">MYIVRSGAADKFSELVTDLGQNPIALMNQVGLTSAQFRDPDTYIASSKLAELLEIAALYCQQPCFGILLAQRQSLKALGDLPMLVARASTVGEALKKVNEYLYLHSSGVRLNIHRRGEWIALELELDVYCERGNQQLMQMSVAQLAKFVSSILNIDYQKLSLYLQQPYLVNRCLDNRTALPEVRVNQSFNGVLLKSSLLESKNYQDQQALDRHFQEHVKYLKNHYPNNLIAQTRDMIGRLLPSGECCIERVAKALDLHPRTFQLRLKDCGSSYSQLLQNVRRRLAEQLLKSQQKTITDIALQLGYSEIAVFSRHFKLWTGLSPSQWRKQYHISSNHSSNIVH</sequence>
<evidence type="ECO:0000313" key="6">
    <source>
        <dbReference type="Proteomes" id="UP001589645"/>
    </source>
</evidence>
<dbReference type="InterPro" id="IPR020449">
    <property type="entry name" value="Tscrpt_reg_AraC-type_HTH"/>
</dbReference>
<gene>
    <name evidence="5" type="ORF">ACFFUV_11910</name>
</gene>
<feature type="domain" description="HTH araC/xylS-type" evidence="4">
    <location>
        <begin position="231"/>
        <end position="329"/>
    </location>
</feature>
<dbReference type="Pfam" id="PF12625">
    <property type="entry name" value="Arabinose_bd"/>
    <property type="match status" value="1"/>
</dbReference>
<keyword evidence="1" id="KW-0805">Transcription regulation</keyword>
<protein>
    <submittedName>
        <fullName evidence="5">Helix-turn-helix domain-containing protein</fullName>
    </submittedName>
</protein>
<evidence type="ECO:0000256" key="1">
    <source>
        <dbReference type="ARBA" id="ARBA00023015"/>
    </source>
</evidence>
<dbReference type="InterPro" id="IPR009057">
    <property type="entry name" value="Homeodomain-like_sf"/>
</dbReference>
<dbReference type="PANTHER" id="PTHR47894">
    <property type="entry name" value="HTH-TYPE TRANSCRIPTIONAL REGULATOR GADX"/>
    <property type="match status" value="1"/>
</dbReference>
<comment type="caution">
    <text evidence="5">The sequence shown here is derived from an EMBL/GenBank/DDBJ whole genome shotgun (WGS) entry which is preliminary data.</text>
</comment>
<keyword evidence="2" id="KW-0238">DNA-binding</keyword>
<accession>A0ABV5HN35</accession>
<dbReference type="Gene3D" id="1.10.10.60">
    <property type="entry name" value="Homeodomain-like"/>
    <property type="match status" value="1"/>
</dbReference>
<evidence type="ECO:0000256" key="3">
    <source>
        <dbReference type="ARBA" id="ARBA00023163"/>
    </source>
</evidence>
<dbReference type="InterPro" id="IPR018060">
    <property type="entry name" value="HTH_AraC"/>
</dbReference>
<organism evidence="5 6">
    <name type="scientific">Vibrio olivae</name>
    <dbReference type="NCBI Taxonomy" id="1243002"/>
    <lineage>
        <taxon>Bacteria</taxon>
        <taxon>Pseudomonadati</taxon>
        <taxon>Pseudomonadota</taxon>
        <taxon>Gammaproteobacteria</taxon>
        <taxon>Vibrionales</taxon>
        <taxon>Vibrionaceae</taxon>
        <taxon>Vibrio</taxon>
    </lineage>
</organism>
<dbReference type="PROSITE" id="PS01124">
    <property type="entry name" value="HTH_ARAC_FAMILY_2"/>
    <property type="match status" value="1"/>
</dbReference>
<evidence type="ECO:0000256" key="2">
    <source>
        <dbReference type="ARBA" id="ARBA00023125"/>
    </source>
</evidence>
<evidence type="ECO:0000313" key="5">
    <source>
        <dbReference type="EMBL" id="MFB9135667.1"/>
    </source>
</evidence>
<keyword evidence="6" id="KW-1185">Reference proteome</keyword>
<dbReference type="RefSeq" id="WP_390192895.1">
    <property type="nucleotide sequence ID" value="NZ_JBHMEP010000002.1"/>
</dbReference>
<name>A0ABV5HN35_9VIBR</name>
<dbReference type="EMBL" id="JBHMEP010000002">
    <property type="protein sequence ID" value="MFB9135667.1"/>
    <property type="molecule type" value="Genomic_DNA"/>
</dbReference>
<dbReference type="Proteomes" id="UP001589645">
    <property type="component" value="Unassembled WGS sequence"/>
</dbReference>
<dbReference type="PRINTS" id="PR00032">
    <property type="entry name" value="HTHARAC"/>
</dbReference>
<dbReference type="InterPro" id="IPR032687">
    <property type="entry name" value="AraC-type_N"/>
</dbReference>
<dbReference type="Pfam" id="PF12833">
    <property type="entry name" value="HTH_18"/>
    <property type="match status" value="1"/>
</dbReference>